<dbReference type="EMBL" id="JXTC01000226">
    <property type="protein sequence ID" value="PON81040.1"/>
    <property type="molecule type" value="Genomic_DNA"/>
</dbReference>
<evidence type="ECO:0000256" key="9">
    <source>
        <dbReference type="ARBA" id="ARBA00023180"/>
    </source>
</evidence>
<reference evidence="15" key="1">
    <citation type="submission" date="2016-06" db="EMBL/GenBank/DDBJ databases">
        <title>Parallel loss of symbiosis genes in relatives of nitrogen-fixing non-legume Parasponia.</title>
        <authorList>
            <person name="Van Velzen R."/>
            <person name="Holmer R."/>
            <person name="Bu F."/>
            <person name="Rutten L."/>
            <person name="Van Zeijl A."/>
            <person name="Liu W."/>
            <person name="Santuari L."/>
            <person name="Cao Q."/>
            <person name="Sharma T."/>
            <person name="Shen D."/>
            <person name="Roswanjaya Y."/>
            <person name="Wardhani T."/>
            <person name="Kalhor M.S."/>
            <person name="Jansen J."/>
            <person name="Van den Hoogen J."/>
            <person name="Gungor B."/>
            <person name="Hartog M."/>
            <person name="Hontelez J."/>
            <person name="Verver J."/>
            <person name="Yang W.-C."/>
            <person name="Schijlen E."/>
            <person name="Repin R."/>
            <person name="Schilthuizen M."/>
            <person name="Schranz E."/>
            <person name="Heidstra R."/>
            <person name="Miyata K."/>
            <person name="Fedorova E."/>
            <person name="Kohlen W."/>
            <person name="Bisseling T."/>
            <person name="Smit S."/>
            <person name="Geurts R."/>
        </authorList>
    </citation>
    <scope>NUCLEOTIDE SEQUENCE [LARGE SCALE GENOMIC DNA]</scope>
    <source>
        <strain evidence="15">cv. RG33-2</strain>
    </source>
</reference>
<feature type="chain" id="PRO_5015138477" evidence="12">
    <location>
        <begin position="26"/>
        <end position="736"/>
    </location>
</feature>
<dbReference type="STRING" id="63057.A0A2P5E6C9"/>
<evidence type="ECO:0000256" key="8">
    <source>
        <dbReference type="ARBA" id="ARBA00023170"/>
    </source>
</evidence>
<keyword evidence="8" id="KW-0675">Receptor</keyword>
<evidence type="ECO:0000256" key="6">
    <source>
        <dbReference type="ARBA" id="ARBA00022989"/>
    </source>
</evidence>
<evidence type="ECO:0000256" key="3">
    <source>
        <dbReference type="ARBA" id="ARBA00022692"/>
    </source>
</evidence>
<gene>
    <name evidence="14" type="ORF">TorRG33x02_231580</name>
</gene>
<dbReference type="FunFam" id="3.30.200.20:FF:000125">
    <property type="entry name" value="Protein STRUBBELIG-RECEPTOR FAMILY 8"/>
    <property type="match status" value="1"/>
</dbReference>
<keyword evidence="14" id="KW-0808">Transferase</keyword>
<keyword evidence="9" id="KW-0325">Glycoprotein</keyword>
<accession>A0A2P5E6C9</accession>
<dbReference type="GO" id="GO:0004672">
    <property type="term" value="F:protein kinase activity"/>
    <property type="evidence" value="ECO:0007669"/>
    <property type="project" value="InterPro"/>
</dbReference>
<organism evidence="14 15">
    <name type="scientific">Trema orientale</name>
    <name type="common">Charcoal tree</name>
    <name type="synonym">Celtis orientalis</name>
    <dbReference type="NCBI Taxonomy" id="63057"/>
    <lineage>
        <taxon>Eukaryota</taxon>
        <taxon>Viridiplantae</taxon>
        <taxon>Streptophyta</taxon>
        <taxon>Embryophyta</taxon>
        <taxon>Tracheophyta</taxon>
        <taxon>Spermatophyta</taxon>
        <taxon>Magnoliopsida</taxon>
        <taxon>eudicotyledons</taxon>
        <taxon>Gunneridae</taxon>
        <taxon>Pentapetalae</taxon>
        <taxon>rosids</taxon>
        <taxon>fabids</taxon>
        <taxon>Rosales</taxon>
        <taxon>Cannabaceae</taxon>
        <taxon>Trema</taxon>
    </lineage>
</organism>
<dbReference type="InterPro" id="IPR001245">
    <property type="entry name" value="Ser-Thr/Tyr_kinase_cat_dom"/>
</dbReference>
<keyword evidence="15" id="KW-1185">Reference proteome</keyword>
<feature type="region of interest" description="Disordered" evidence="10">
    <location>
        <begin position="701"/>
        <end position="736"/>
    </location>
</feature>
<comment type="subcellular location">
    <subcellularLocation>
        <location evidence="1">Membrane</location>
        <topology evidence="1">Single-pass membrane protein</topology>
    </subcellularLocation>
</comment>
<dbReference type="Gene3D" id="3.30.200.20">
    <property type="entry name" value="Phosphorylase Kinase, domain 1"/>
    <property type="match status" value="1"/>
</dbReference>
<evidence type="ECO:0000256" key="1">
    <source>
        <dbReference type="ARBA" id="ARBA00004167"/>
    </source>
</evidence>
<name>A0A2P5E6C9_TREOI</name>
<keyword evidence="14" id="KW-0418">Kinase</keyword>
<dbReference type="PANTHER" id="PTHR48056:SF44">
    <property type="entry name" value="RECEPTOR PROTEIN KINASE CLAVATA1"/>
    <property type="match status" value="1"/>
</dbReference>
<keyword evidence="6 11" id="KW-1133">Transmembrane helix</keyword>
<proteinExistence type="predicted"/>
<dbReference type="GO" id="GO:0005524">
    <property type="term" value="F:ATP binding"/>
    <property type="evidence" value="ECO:0007669"/>
    <property type="project" value="InterPro"/>
</dbReference>
<dbReference type="GO" id="GO:0016020">
    <property type="term" value="C:membrane"/>
    <property type="evidence" value="ECO:0007669"/>
    <property type="project" value="UniProtKB-SubCell"/>
</dbReference>
<dbReference type="InterPro" id="IPR000719">
    <property type="entry name" value="Prot_kinase_dom"/>
</dbReference>
<dbReference type="Pfam" id="PF08263">
    <property type="entry name" value="LRRNT_2"/>
    <property type="match status" value="1"/>
</dbReference>
<dbReference type="Pfam" id="PF00560">
    <property type="entry name" value="LRR_1"/>
    <property type="match status" value="1"/>
</dbReference>
<dbReference type="InterPro" id="IPR013210">
    <property type="entry name" value="LRR_N_plant-typ"/>
</dbReference>
<dbReference type="Gene3D" id="1.10.510.10">
    <property type="entry name" value="Transferase(Phosphotransferase) domain 1"/>
    <property type="match status" value="1"/>
</dbReference>
<evidence type="ECO:0000313" key="15">
    <source>
        <dbReference type="Proteomes" id="UP000237000"/>
    </source>
</evidence>
<keyword evidence="5" id="KW-0677">Repeat</keyword>
<dbReference type="InterPro" id="IPR032675">
    <property type="entry name" value="LRR_dom_sf"/>
</dbReference>
<dbReference type="AlphaFoldDB" id="A0A2P5E6C9"/>
<dbReference type="InterPro" id="IPR050647">
    <property type="entry name" value="Plant_LRR-RLKs"/>
</dbReference>
<evidence type="ECO:0000256" key="10">
    <source>
        <dbReference type="SAM" id="MobiDB-lite"/>
    </source>
</evidence>
<dbReference type="SUPFAM" id="SSF56112">
    <property type="entry name" value="Protein kinase-like (PK-like)"/>
    <property type="match status" value="1"/>
</dbReference>
<keyword evidence="4 12" id="KW-0732">Signal</keyword>
<dbReference type="Pfam" id="PF07714">
    <property type="entry name" value="PK_Tyr_Ser-Thr"/>
    <property type="match status" value="1"/>
</dbReference>
<evidence type="ECO:0000256" key="4">
    <source>
        <dbReference type="ARBA" id="ARBA00022729"/>
    </source>
</evidence>
<protein>
    <submittedName>
        <fullName evidence="14">Tyrosine-protein kinase</fullName>
    </submittedName>
</protein>
<keyword evidence="2" id="KW-0433">Leucine-rich repeat</keyword>
<feature type="domain" description="Protein kinase" evidence="13">
    <location>
        <begin position="414"/>
        <end position="694"/>
    </location>
</feature>
<evidence type="ECO:0000256" key="11">
    <source>
        <dbReference type="SAM" id="Phobius"/>
    </source>
</evidence>
<sequence length="736" mass="81706">MEEKSGYKWWNVIVFLTILASQTLAFTDPPEVTALQDLYWSLNLPPELKGWRTEGGDPCEESWTGVSCYGSSVIYLKLRGLNLTGFLGHQLSSLHNLKQMDVSFNNIWGPIPDELPPNATHINLAFNNLTHNIPHSLSNMKYLRHLNLSHNFLSGPVGNVFIGLRNLREMDLSYNNFAGDLPSSFGSLKNLTGLYLQNNNFTGSVTYLSELPLTDLNIQNNYFSGIIPNHFKSISNLWIGGNRFHADNSPPWDFPLETVPFEQNISSPPKTQSSAIESYPVVETFESKKKSMGPGGIAFIVGGGTLVASCIVIYISIRINQYRARRLQNSGSNNNSTHSLPVTAARDGSPAAAEESTQILTFRSPILGPRRMPPVYHSRTQKMSRRKSFTRKYGLPGRAKLFTIADLQSATNSFSEANLLGEGSLGSVYKAEFPDGQVLAVKNINMVTLTFKEEEQFLDVVWTISRLKQTNIVPLIGYCVEHGQHLLVYNYVRNLSLDEALHSSAYKSLSWGLRLQIALGVAQALDYLHSTFSPPLAHSNLKSANILLDEELTPHVCDCGLAILRPLTSNRVKIKASEIAIGDTGYIAPEHGQPGVDNRKSDTYAFGVLLLELLTGRKPFDNSRPREEQCLVKWASSRLHDSESLEQMVDPGIKRTFSFRVLSRFADIVSLCIQPVKEFRPPMSEVVDSLQCLIEKLNNERSSGGDGLEVDEKSFRSTNTRFIGSPALSNSSGEEG</sequence>
<feature type="compositionally biased region" description="Polar residues" evidence="10">
    <location>
        <begin position="716"/>
        <end position="736"/>
    </location>
</feature>
<dbReference type="InterPro" id="IPR001611">
    <property type="entry name" value="Leu-rich_rpt"/>
</dbReference>
<dbReference type="OrthoDB" id="676979at2759"/>
<keyword evidence="3 11" id="KW-0812">Transmembrane</keyword>
<evidence type="ECO:0000256" key="12">
    <source>
        <dbReference type="SAM" id="SignalP"/>
    </source>
</evidence>
<feature type="transmembrane region" description="Helical" evidence="11">
    <location>
        <begin position="296"/>
        <end position="317"/>
    </location>
</feature>
<dbReference type="PANTHER" id="PTHR48056">
    <property type="entry name" value="LRR RECEPTOR-LIKE SERINE/THREONINE-PROTEIN KINASE-RELATED"/>
    <property type="match status" value="1"/>
</dbReference>
<dbReference type="Pfam" id="PF13855">
    <property type="entry name" value="LRR_8"/>
    <property type="match status" value="1"/>
</dbReference>
<dbReference type="SUPFAM" id="SSF52058">
    <property type="entry name" value="L domain-like"/>
    <property type="match status" value="1"/>
</dbReference>
<dbReference type="FunFam" id="3.80.10.10:FF:000062">
    <property type="entry name" value="protein STRUBBELIG-RECEPTOR FAMILY 3"/>
    <property type="match status" value="1"/>
</dbReference>
<dbReference type="InParanoid" id="A0A2P5E6C9"/>
<dbReference type="Proteomes" id="UP000237000">
    <property type="component" value="Unassembled WGS sequence"/>
</dbReference>
<dbReference type="PROSITE" id="PS50011">
    <property type="entry name" value="PROTEIN_KINASE_DOM"/>
    <property type="match status" value="1"/>
</dbReference>
<evidence type="ECO:0000256" key="5">
    <source>
        <dbReference type="ARBA" id="ARBA00022737"/>
    </source>
</evidence>
<dbReference type="GO" id="GO:0033612">
    <property type="term" value="F:receptor serine/threonine kinase binding"/>
    <property type="evidence" value="ECO:0007669"/>
    <property type="project" value="TreeGrafter"/>
</dbReference>
<feature type="compositionally biased region" description="Polar residues" evidence="10">
    <location>
        <begin position="330"/>
        <end position="340"/>
    </location>
</feature>
<comment type="caution">
    <text evidence="14">The sequence shown here is derived from an EMBL/GenBank/DDBJ whole genome shotgun (WGS) entry which is preliminary data.</text>
</comment>
<evidence type="ECO:0000256" key="7">
    <source>
        <dbReference type="ARBA" id="ARBA00023136"/>
    </source>
</evidence>
<evidence type="ECO:0000259" key="13">
    <source>
        <dbReference type="PROSITE" id="PS50011"/>
    </source>
</evidence>
<feature type="region of interest" description="Disordered" evidence="10">
    <location>
        <begin position="330"/>
        <end position="355"/>
    </location>
</feature>
<keyword evidence="7 11" id="KW-0472">Membrane</keyword>
<evidence type="ECO:0000313" key="14">
    <source>
        <dbReference type="EMBL" id="PON81040.1"/>
    </source>
</evidence>
<feature type="signal peptide" evidence="12">
    <location>
        <begin position="1"/>
        <end position="25"/>
    </location>
</feature>
<dbReference type="Gene3D" id="3.80.10.10">
    <property type="entry name" value="Ribonuclease Inhibitor"/>
    <property type="match status" value="1"/>
</dbReference>
<evidence type="ECO:0000256" key="2">
    <source>
        <dbReference type="ARBA" id="ARBA00022614"/>
    </source>
</evidence>
<dbReference type="InterPro" id="IPR011009">
    <property type="entry name" value="Kinase-like_dom_sf"/>
</dbReference>
<dbReference type="FunCoup" id="A0A2P5E6C9">
    <property type="interactions" value="4"/>
</dbReference>
<dbReference type="FunFam" id="1.10.510.10:FF:000479">
    <property type="entry name" value="Leucine-rich repeat receptor-like protein kinase"/>
    <property type="match status" value="1"/>
</dbReference>